<organism evidence="2 3">
    <name type="scientific">Romanomermis culicivorax</name>
    <name type="common">Nematode worm</name>
    <dbReference type="NCBI Taxonomy" id="13658"/>
    <lineage>
        <taxon>Eukaryota</taxon>
        <taxon>Metazoa</taxon>
        <taxon>Ecdysozoa</taxon>
        <taxon>Nematoda</taxon>
        <taxon>Enoplea</taxon>
        <taxon>Dorylaimia</taxon>
        <taxon>Mermithida</taxon>
        <taxon>Mermithoidea</taxon>
        <taxon>Mermithidae</taxon>
        <taxon>Romanomermis</taxon>
    </lineage>
</organism>
<dbReference type="WBParaSite" id="nRc.2.0.1.t17569-RA">
    <property type="protein sequence ID" value="nRc.2.0.1.t17569-RA"/>
    <property type="gene ID" value="nRc.2.0.1.g17569"/>
</dbReference>
<keyword evidence="2" id="KW-1185">Reference proteome</keyword>
<accession>A0A915ITP6</accession>
<proteinExistence type="predicted"/>
<evidence type="ECO:0000256" key="1">
    <source>
        <dbReference type="SAM" id="Phobius"/>
    </source>
</evidence>
<reference evidence="3" key="1">
    <citation type="submission" date="2022-11" db="UniProtKB">
        <authorList>
            <consortium name="WormBaseParasite"/>
        </authorList>
    </citation>
    <scope>IDENTIFICATION</scope>
</reference>
<keyword evidence="1" id="KW-0472">Membrane</keyword>
<feature type="transmembrane region" description="Helical" evidence="1">
    <location>
        <begin position="21"/>
        <end position="40"/>
    </location>
</feature>
<dbReference type="Proteomes" id="UP000887565">
    <property type="component" value="Unplaced"/>
</dbReference>
<name>A0A915ITP6_ROMCU</name>
<dbReference type="AlphaFoldDB" id="A0A915ITP6"/>
<evidence type="ECO:0000313" key="3">
    <source>
        <dbReference type="WBParaSite" id="nRc.2.0.1.t17569-RA"/>
    </source>
</evidence>
<evidence type="ECO:0000313" key="2">
    <source>
        <dbReference type="Proteomes" id="UP000887565"/>
    </source>
</evidence>
<protein>
    <submittedName>
        <fullName evidence="3">Uncharacterized protein</fullName>
    </submittedName>
</protein>
<keyword evidence="1" id="KW-0812">Transmembrane</keyword>
<sequence length="161" mass="18368">MKTKNRTEIEEDHHQERDCSITSMMKFISILCIYFFMLYGKIYSECCNTSQDVTSKQLTGDWPISYTCCNDCTKPNGHGAGLGTPLQNFYVKHEFVDLLDGKIINREGKEDKGQFLELITLQGTLGFFALAESTGDPRPQQANSFVRVQQIPVRYELCPYS</sequence>
<keyword evidence="1" id="KW-1133">Transmembrane helix</keyword>